<keyword evidence="1" id="KW-0472">Membrane</keyword>
<gene>
    <name evidence="2" type="ORF">PVNG_05533</name>
</gene>
<dbReference type="Proteomes" id="UP000053239">
    <property type="component" value="Unassembled WGS sequence"/>
</dbReference>
<accession>A0A0J9U2G4</accession>
<organism evidence="2 3">
    <name type="scientific">Plasmodium vivax North Korean</name>
    <dbReference type="NCBI Taxonomy" id="1035514"/>
    <lineage>
        <taxon>Eukaryota</taxon>
        <taxon>Sar</taxon>
        <taxon>Alveolata</taxon>
        <taxon>Apicomplexa</taxon>
        <taxon>Aconoidasida</taxon>
        <taxon>Haemosporida</taxon>
        <taxon>Plasmodiidae</taxon>
        <taxon>Plasmodium</taxon>
        <taxon>Plasmodium (Plasmodium)</taxon>
    </lineage>
</organism>
<sequence>MKFFIFIYIVTFVLVILKYLHNKDENKISNSLENGEVYDMTLYRKTHRILAKYENQKELINSRFNYETQDYGGNHKLVHKRENNNTYEQLKRAKPNNMEAYLNNFKYRHSKKRGLKKLDCYCEKKLFSSLDKIEKTAKKKNNGKSRIISIICGKYGLPLLLLSLLPLFALQLPDNIIGEKHIKELCEKKSNVQPTGNLHFDHTKCTLEPLKDNYLRYIFIFVTFIIVLFIIMYTYIKINKYKRIKEGMLK</sequence>
<dbReference type="Pfam" id="PF12420">
    <property type="entry name" value="DUF3671"/>
    <property type="match status" value="1"/>
</dbReference>
<dbReference type="EMBL" id="KQ235191">
    <property type="protein sequence ID" value="KNA02210.1"/>
    <property type="molecule type" value="Genomic_DNA"/>
</dbReference>
<dbReference type="InterPro" id="IPR022139">
    <property type="entry name" value="Fam-L/Fam-M-like_plasmodium"/>
</dbReference>
<feature type="transmembrane region" description="Helical" evidence="1">
    <location>
        <begin position="147"/>
        <end position="169"/>
    </location>
</feature>
<keyword evidence="1" id="KW-0812">Transmembrane</keyword>
<reference evidence="2 3" key="1">
    <citation type="submission" date="2011-09" db="EMBL/GenBank/DDBJ databases">
        <title>The Genome Sequence of Plasmodium vivax North Korean.</title>
        <authorList>
            <consortium name="The Broad Institute Genome Sequencing Platform"/>
            <consortium name="The Broad Institute Genome Sequencing Center for Infectious Disease"/>
            <person name="Neafsey D."/>
            <person name="Carlton J."/>
            <person name="Barnwell J."/>
            <person name="Collins W."/>
            <person name="Escalante A."/>
            <person name="Mullikin J."/>
            <person name="Saul A."/>
            <person name="Guigo R."/>
            <person name="Camara F."/>
            <person name="Young S.K."/>
            <person name="Zeng Q."/>
            <person name="Gargeya S."/>
            <person name="Fitzgerald M."/>
            <person name="Haas B."/>
            <person name="Abouelleil A."/>
            <person name="Alvarado L."/>
            <person name="Arachchi H.M."/>
            <person name="Berlin A."/>
            <person name="Brown A."/>
            <person name="Chapman S.B."/>
            <person name="Chen Z."/>
            <person name="Dunbar C."/>
            <person name="Freedman E."/>
            <person name="Gearin G."/>
            <person name="Gellesch M."/>
            <person name="Goldberg J."/>
            <person name="Griggs A."/>
            <person name="Gujja S."/>
            <person name="Heiman D."/>
            <person name="Howarth C."/>
            <person name="Larson L."/>
            <person name="Lui A."/>
            <person name="MacDonald P.J.P."/>
            <person name="Montmayeur A."/>
            <person name="Murphy C."/>
            <person name="Neiman D."/>
            <person name="Pearson M."/>
            <person name="Priest M."/>
            <person name="Roberts A."/>
            <person name="Saif S."/>
            <person name="Shea T."/>
            <person name="Shenoy N."/>
            <person name="Sisk P."/>
            <person name="Stolte C."/>
            <person name="Sykes S."/>
            <person name="Wortman J."/>
            <person name="Nusbaum C."/>
            <person name="Birren B."/>
        </authorList>
    </citation>
    <scope>NUCLEOTIDE SEQUENCE [LARGE SCALE GENOMIC DNA]</scope>
    <source>
        <strain evidence="2 3">North Korean</strain>
    </source>
</reference>
<feature type="transmembrane region" description="Helical" evidence="1">
    <location>
        <begin position="6"/>
        <end position="21"/>
    </location>
</feature>
<protein>
    <submittedName>
        <fullName evidence="2">Uncharacterized protein</fullName>
    </submittedName>
</protein>
<dbReference type="AlphaFoldDB" id="A0A0J9U2G4"/>
<feature type="transmembrane region" description="Helical" evidence="1">
    <location>
        <begin position="214"/>
        <end position="236"/>
    </location>
</feature>
<proteinExistence type="predicted"/>
<keyword evidence="1" id="KW-1133">Transmembrane helix</keyword>
<evidence type="ECO:0000313" key="2">
    <source>
        <dbReference type="EMBL" id="KNA02210.1"/>
    </source>
</evidence>
<name>A0A0J9U2G4_PLAVI</name>
<evidence type="ECO:0000256" key="1">
    <source>
        <dbReference type="SAM" id="Phobius"/>
    </source>
</evidence>
<evidence type="ECO:0000313" key="3">
    <source>
        <dbReference type="Proteomes" id="UP000053239"/>
    </source>
</evidence>